<organism evidence="2 3">
    <name type="scientific">Rhynchophorus ferrugineus</name>
    <name type="common">Red palm weevil</name>
    <name type="synonym">Curculio ferrugineus</name>
    <dbReference type="NCBI Taxonomy" id="354439"/>
    <lineage>
        <taxon>Eukaryota</taxon>
        <taxon>Metazoa</taxon>
        <taxon>Ecdysozoa</taxon>
        <taxon>Arthropoda</taxon>
        <taxon>Hexapoda</taxon>
        <taxon>Insecta</taxon>
        <taxon>Pterygota</taxon>
        <taxon>Neoptera</taxon>
        <taxon>Endopterygota</taxon>
        <taxon>Coleoptera</taxon>
        <taxon>Polyphaga</taxon>
        <taxon>Cucujiformia</taxon>
        <taxon>Curculionidae</taxon>
        <taxon>Dryophthorinae</taxon>
        <taxon>Rhynchophorus</taxon>
    </lineage>
</organism>
<name>A0A834HYS6_RHYFE</name>
<evidence type="ECO:0000256" key="1">
    <source>
        <dbReference type="SAM" id="Phobius"/>
    </source>
</evidence>
<reference evidence="2" key="1">
    <citation type="submission" date="2020-08" db="EMBL/GenBank/DDBJ databases">
        <title>Genome sequencing and assembly of the red palm weevil Rhynchophorus ferrugineus.</title>
        <authorList>
            <person name="Dias G.B."/>
            <person name="Bergman C.M."/>
            <person name="Manee M."/>
        </authorList>
    </citation>
    <scope>NUCLEOTIDE SEQUENCE</scope>
    <source>
        <strain evidence="2">AA-2017</strain>
        <tissue evidence="2">Whole larva</tissue>
    </source>
</reference>
<proteinExistence type="predicted"/>
<dbReference type="Proteomes" id="UP000625711">
    <property type="component" value="Unassembled WGS sequence"/>
</dbReference>
<dbReference type="AlphaFoldDB" id="A0A834HYS6"/>
<keyword evidence="1" id="KW-0472">Membrane</keyword>
<feature type="transmembrane region" description="Helical" evidence="1">
    <location>
        <begin position="67"/>
        <end position="88"/>
    </location>
</feature>
<accession>A0A834HYS6</accession>
<sequence length="98" mass="11365">MSIERKSVSSVKSNYTKLFNNMTKHKRRASVIFPRKDVDENIATEEPKLVQSTIVEEPIKDNIFTSFGLFFTIILIINLVLYFGAIIGRRLTRLFNIK</sequence>
<evidence type="ECO:0000313" key="2">
    <source>
        <dbReference type="EMBL" id="KAF7269528.1"/>
    </source>
</evidence>
<keyword evidence="3" id="KW-1185">Reference proteome</keyword>
<comment type="caution">
    <text evidence="2">The sequence shown here is derived from an EMBL/GenBank/DDBJ whole genome shotgun (WGS) entry which is preliminary data.</text>
</comment>
<evidence type="ECO:0000313" key="3">
    <source>
        <dbReference type="Proteomes" id="UP000625711"/>
    </source>
</evidence>
<dbReference type="EMBL" id="JAACXV010014220">
    <property type="protein sequence ID" value="KAF7269528.1"/>
    <property type="molecule type" value="Genomic_DNA"/>
</dbReference>
<protein>
    <submittedName>
        <fullName evidence="2">Uncharacterized protein</fullName>
    </submittedName>
</protein>
<gene>
    <name evidence="2" type="ORF">GWI33_017423</name>
</gene>
<keyword evidence="1" id="KW-0812">Transmembrane</keyword>
<keyword evidence="1" id="KW-1133">Transmembrane helix</keyword>